<dbReference type="PRINTS" id="PR00081">
    <property type="entry name" value="GDHRDH"/>
</dbReference>
<dbReference type="SUPFAM" id="SSF51735">
    <property type="entry name" value="NAD(P)-binding Rossmann-fold domains"/>
    <property type="match status" value="1"/>
</dbReference>
<dbReference type="SMART" id="SM00822">
    <property type="entry name" value="PKS_KR"/>
    <property type="match status" value="1"/>
</dbReference>
<accession>A0ABY4W1D0</accession>
<keyword evidence="2" id="KW-0560">Oxidoreductase</keyword>
<proteinExistence type="inferred from homology"/>
<evidence type="ECO:0000256" key="2">
    <source>
        <dbReference type="ARBA" id="ARBA00023002"/>
    </source>
</evidence>
<evidence type="ECO:0000259" key="3">
    <source>
        <dbReference type="SMART" id="SM00822"/>
    </source>
</evidence>
<dbReference type="RefSeq" id="WP_251932401.1">
    <property type="nucleotide sequence ID" value="NZ_CP098747.1"/>
</dbReference>
<dbReference type="PANTHER" id="PTHR43180">
    <property type="entry name" value="3-OXOACYL-(ACYL-CARRIER-PROTEIN) REDUCTASE (AFU_ORTHOLOGUE AFUA_6G11210)"/>
    <property type="match status" value="1"/>
</dbReference>
<protein>
    <submittedName>
        <fullName evidence="4">SDR family oxidoreductase</fullName>
    </submittedName>
</protein>
<dbReference type="InterPro" id="IPR036291">
    <property type="entry name" value="NAD(P)-bd_dom_sf"/>
</dbReference>
<dbReference type="Pfam" id="PF13561">
    <property type="entry name" value="adh_short_C2"/>
    <property type="match status" value="1"/>
</dbReference>
<feature type="domain" description="Ketoreductase" evidence="3">
    <location>
        <begin position="6"/>
        <end position="187"/>
    </location>
</feature>
<dbReference type="Proteomes" id="UP001056291">
    <property type="component" value="Chromosome"/>
</dbReference>
<dbReference type="InterPro" id="IPR002347">
    <property type="entry name" value="SDR_fam"/>
</dbReference>
<name>A0ABY4W1D0_9PROT</name>
<dbReference type="NCBIfam" id="NF005681">
    <property type="entry name" value="PRK07478.1"/>
    <property type="match status" value="1"/>
</dbReference>
<dbReference type="PRINTS" id="PR00080">
    <property type="entry name" value="SDRFAMILY"/>
</dbReference>
<organism evidence="4 5">
    <name type="scientific">Sneathiella marina</name>
    <dbReference type="NCBI Taxonomy" id="2950108"/>
    <lineage>
        <taxon>Bacteria</taxon>
        <taxon>Pseudomonadati</taxon>
        <taxon>Pseudomonadota</taxon>
        <taxon>Alphaproteobacteria</taxon>
        <taxon>Sneathiellales</taxon>
        <taxon>Sneathiellaceae</taxon>
        <taxon>Sneathiella</taxon>
    </lineage>
</organism>
<gene>
    <name evidence="4" type="ORF">NBZ79_10640</name>
</gene>
<dbReference type="Gene3D" id="3.40.50.720">
    <property type="entry name" value="NAD(P)-binding Rossmann-like Domain"/>
    <property type="match status" value="1"/>
</dbReference>
<comment type="similarity">
    <text evidence="1">Belongs to the short-chain dehydrogenases/reductases (SDR) family.</text>
</comment>
<dbReference type="EMBL" id="CP098747">
    <property type="protein sequence ID" value="USG59642.1"/>
    <property type="molecule type" value="Genomic_DNA"/>
</dbReference>
<keyword evidence="5" id="KW-1185">Reference proteome</keyword>
<sequence>MQLENKTILITGATSGIGLSAARLFAQQGAALILGARRQPELNAICESINNAGGRAVSVPGDVGEEEYAKKLVDTAMERFGKLDGSFNNAGILGDLGSITELSTEGWEAVIKTNLTAAFFGAKYQIPALLEQPASSMIFTSSFVGYTTGISGMAAYAASKAGLIGLTQTLAAEYGAQGLRVNALLPGGTETPMGDVVMTTTEIKSYFDGLHSLKRQAMPIEIAQSALYLASDASSFVTGTAHLADGGISIFKA</sequence>
<evidence type="ECO:0000256" key="1">
    <source>
        <dbReference type="ARBA" id="ARBA00006484"/>
    </source>
</evidence>
<evidence type="ECO:0000313" key="5">
    <source>
        <dbReference type="Proteomes" id="UP001056291"/>
    </source>
</evidence>
<dbReference type="CDD" id="cd05233">
    <property type="entry name" value="SDR_c"/>
    <property type="match status" value="1"/>
</dbReference>
<evidence type="ECO:0000313" key="4">
    <source>
        <dbReference type="EMBL" id="USG59642.1"/>
    </source>
</evidence>
<reference evidence="4" key="1">
    <citation type="submission" date="2022-06" db="EMBL/GenBank/DDBJ databases">
        <title>Sneathiella actinostolidae sp. nov., isolated from a sea anemonein the Western Pacific Ocean.</title>
        <authorList>
            <person name="Wei M.J."/>
        </authorList>
    </citation>
    <scope>NUCLEOTIDE SEQUENCE</scope>
    <source>
        <strain evidence="4">PHK-P5</strain>
    </source>
</reference>
<dbReference type="PANTHER" id="PTHR43180:SF30">
    <property type="entry name" value="MOMILACTONE A SYNTHASE"/>
    <property type="match status" value="1"/>
</dbReference>
<dbReference type="InterPro" id="IPR057326">
    <property type="entry name" value="KR_dom"/>
</dbReference>